<dbReference type="GeneID" id="92381380"/>
<sequence length="170" mass="19573">MAYSDYNKQEASTETSHNDYYEQCYGDAAFDYHEEVGEAIAEEIRINMGRRNVKAYVVHNDDQYNVYRTQPERSHMRSTICMDHHIQAREEGALPAVNHRLATDVLGRGAHRSLICRPLDRHGFQTAVSSPTCLILPNIGACNRSPTYPQNYQHNGRDNFMLPVITMRKR</sequence>
<accession>A0A1G4I179</accession>
<gene>
    <name evidence="1" type="ORF">TEOVI_000744600</name>
</gene>
<dbReference type="Proteomes" id="UP000195570">
    <property type="component" value="Unassembled WGS sequence"/>
</dbReference>
<organism evidence="1 2">
    <name type="scientific">Trypanosoma equiperdum</name>
    <dbReference type="NCBI Taxonomy" id="5694"/>
    <lineage>
        <taxon>Eukaryota</taxon>
        <taxon>Discoba</taxon>
        <taxon>Euglenozoa</taxon>
        <taxon>Kinetoplastea</taxon>
        <taxon>Metakinetoplastina</taxon>
        <taxon>Trypanosomatida</taxon>
        <taxon>Trypanosomatidae</taxon>
        <taxon>Trypanosoma</taxon>
    </lineage>
</organism>
<keyword evidence="2" id="KW-1185">Reference proteome</keyword>
<name>A0A1G4I179_TRYEQ</name>
<evidence type="ECO:0000313" key="1">
    <source>
        <dbReference type="EMBL" id="SCU65442.1"/>
    </source>
</evidence>
<dbReference type="AlphaFoldDB" id="A0A1G4I179"/>
<dbReference type="EMBL" id="CZPT02000289">
    <property type="protein sequence ID" value="SCU65442.1"/>
    <property type="molecule type" value="Genomic_DNA"/>
</dbReference>
<dbReference type="VEuPathDB" id="TriTrypDB:TEOVI_000744600"/>
<evidence type="ECO:0000313" key="2">
    <source>
        <dbReference type="Proteomes" id="UP000195570"/>
    </source>
</evidence>
<dbReference type="RefSeq" id="XP_067077049.1">
    <property type="nucleotide sequence ID" value="XM_067220948.1"/>
</dbReference>
<comment type="caution">
    <text evidence="1">The sequence shown here is derived from an EMBL/GenBank/DDBJ whole genome shotgun (WGS) entry which is preliminary data.</text>
</comment>
<protein>
    <submittedName>
        <fullName evidence="1">Uncharacterized protein</fullName>
    </submittedName>
</protein>
<reference evidence="1" key="1">
    <citation type="submission" date="2016-09" db="EMBL/GenBank/DDBJ databases">
        <authorList>
            <person name="Hebert L."/>
            <person name="Moumen B."/>
        </authorList>
    </citation>
    <scope>NUCLEOTIDE SEQUENCE [LARGE SCALE GENOMIC DNA]</scope>
    <source>
        <strain evidence="1">OVI</strain>
    </source>
</reference>
<proteinExistence type="predicted"/>